<name>A0ACC1TC12_9APHY</name>
<evidence type="ECO:0000313" key="2">
    <source>
        <dbReference type="Proteomes" id="UP001148662"/>
    </source>
</evidence>
<gene>
    <name evidence="1" type="ORF">NM688_g1305</name>
</gene>
<dbReference type="EMBL" id="JANHOG010000135">
    <property type="protein sequence ID" value="KAJ3557738.1"/>
    <property type="molecule type" value="Genomic_DNA"/>
</dbReference>
<sequence length="374" mass="42118">MPIQRLPQEISDMIIDFLHEDKQSLKTCSLVCRSWTDAAQYHILYTFRLIAEPKKGGYTVQLRPLLEHPVGSHIRELILTPGPSRYSPLSEFTIDVLLIVLQSLPFLRSLSLSETGFVEANDHSTHGSRSFRLKKLDISWMWPASPGTSHGFQDVLSTFDDVRELNLGPIHSKHLPDQLNFTDFAPTTRVRTLTLAEVSSPLVATLGSLIHPDSLKMVRACINTAAEVALLGALLRSVGSQLEQFQLAIWNFWFCDIIDWATLNLSVCPKLRSVMVLYANAGVFYSWDIILDILAVVPSTIASLTIVVREADCFNTLNWGQMERRLAKFTMLKKLSFRLCRGGDPFRSREVGRDIKERVSSALPFFKANNALCL</sequence>
<comment type="caution">
    <text evidence="1">The sequence shown here is derived from an EMBL/GenBank/DDBJ whole genome shotgun (WGS) entry which is preliminary data.</text>
</comment>
<evidence type="ECO:0000313" key="1">
    <source>
        <dbReference type="EMBL" id="KAJ3557738.1"/>
    </source>
</evidence>
<organism evidence="1 2">
    <name type="scientific">Phlebia brevispora</name>
    <dbReference type="NCBI Taxonomy" id="194682"/>
    <lineage>
        <taxon>Eukaryota</taxon>
        <taxon>Fungi</taxon>
        <taxon>Dikarya</taxon>
        <taxon>Basidiomycota</taxon>
        <taxon>Agaricomycotina</taxon>
        <taxon>Agaricomycetes</taxon>
        <taxon>Polyporales</taxon>
        <taxon>Meruliaceae</taxon>
        <taxon>Phlebia</taxon>
    </lineage>
</organism>
<keyword evidence="2" id="KW-1185">Reference proteome</keyword>
<reference evidence="1" key="1">
    <citation type="submission" date="2022-07" db="EMBL/GenBank/DDBJ databases">
        <title>Genome Sequence of Phlebia brevispora.</title>
        <authorList>
            <person name="Buettner E."/>
        </authorList>
    </citation>
    <scope>NUCLEOTIDE SEQUENCE</scope>
    <source>
        <strain evidence="1">MPL23</strain>
    </source>
</reference>
<dbReference type="Proteomes" id="UP001148662">
    <property type="component" value="Unassembled WGS sequence"/>
</dbReference>
<proteinExistence type="predicted"/>
<accession>A0ACC1TC12</accession>
<protein>
    <submittedName>
        <fullName evidence="1">Uncharacterized protein</fullName>
    </submittedName>
</protein>